<feature type="transmembrane region" description="Helical" evidence="1">
    <location>
        <begin position="64"/>
        <end position="83"/>
    </location>
</feature>
<evidence type="ECO:0000256" key="1">
    <source>
        <dbReference type="SAM" id="Phobius"/>
    </source>
</evidence>
<keyword evidence="3" id="KW-1185">Reference proteome</keyword>
<reference evidence="2 3" key="1">
    <citation type="journal article" date="2020" name="bioRxiv">
        <title>Whole genome comparisons of ergot fungi reveals the divergence and evolution of species within the genus Claviceps are the result of varying mechanisms driving genome evolution and host range expansion.</title>
        <authorList>
            <person name="Wyka S.A."/>
            <person name="Mondo S.J."/>
            <person name="Liu M."/>
            <person name="Dettman J."/>
            <person name="Nalam V."/>
            <person name="Broders K.D."/>
        </authorList>
    </citation>
    <scope>NUCLEOTIDE SEQUENCE [LARGE SCALE GENOMIC DNA]</scope>
    <source>
        <strain evidence="2 3">CCC 1485</strain>
    </source>
</reference>
<evidence type="ECO:0000313" key="2">
    <source>
        <dbReference type="EMBL" id="KAG5946691.1"/>
    </source>
</evidence>
<protein>
    <submittedName>
        <fullName evidence="2">Uncharacterized protein</fullName>
    </submittedName>
</protein>
<comment type="caution">
    <text evidence="2">The sequence shown here is derived from an EMBL/GenBank/DDBJ whole genome shotgun (WGS) entry which is preliminary data.</text>
</comment>
<gene>
    <name evidence="2" type="ORF">E4U60_003866</name>
</gene>
<accession>A0A9P7MIC8</accession>
<organism evidence="2 3">
    <name type="scientific">Claviceps pazoutovae</name>
    <dbReference type="NCBI Taxonomy" id="1649127"/>
    <lineage>
        <taxon>Eukaryota</taxon>
        <taxon>Fungi</taxon>
        <taxon>Dikarya</taxon>
        <taxon>Ascomycota</taxon>
        <taxon>Pezizomycotina</taxon>
        <taxon>Sordariomycetes</taxon>
        <taxon>Hypocreomycetidae</taxon>
        <taxon>Hypocreales</taxon>
        <taxon>Clavicipitaceae</taxon>
        <taxon>Claviceps</taxon>
    </lineage>
</organism>
<proteinExistence type="predicted"/>
<keyword evidence="1" id="KW-0472">Membrane</keyword>
<evidence type="ECO:0000313" key="3">
    <source>
        <dbReference type="Proteomes" id="UP000706124"/>
    </source>
</evidence>
<dbReference type="EMBL" id="SRPO01000031">
    <property type="protein sequence ID" value="KAG5946691.1"/>
    <property type="molecule type" value="Genomic_DNA"/>
</dbReference>
<name>A0A9P7MIC8_9HYPO</name>
<dbReference type="OrthoDB" id="2561686at2759"/>
<keyword evidence="1" id="KW-1133">Transmembrane helix</keyword>
<sequence>MSLSSALSGIFTSLHNLFSSILATILALTQNILHALQSCLSGLVHLVRGVLTQVVRVTGGAGKFIASNIVALAVGGVLVLVYLKYAGGNRPVVVGGQTKTKTIAP</sequence>
<dbReference type="AlphaFoldDB" id="A0A9P7MIC8"/>
<dbReference type="Proteomes" id="UP000706124">
    <property type="component" value="Unassembled WGS sequence"/>
</dbReference>
<keyword evidence="1" id="KW-0812">Transmembrane</keyword>